<organism evidence="2 3">
    <name type="scientific">Lentibacillus halodurans</name>
    <dbReference type="NCBI Taxonomy" id="237679"/>
    <lineage>
        <taxon>Bacteria</taxon>
        <taxon>Bacillati</taxon>
        <taxon>Bacillota</taxon>
        <taxon>Bacilli</taxon>
        <taxon>Bacillales</taxon>
        <taxon>Bacillaceae</taxon>
        <taxon>Lentibacillus</taxon>
    </lineage>
</organism>
<proteinExistence type="predicted"/>
<dbReference type="Proteomes" id="UP000198642">
    <property type="component" value="Unassembled WGS sequence"/>
</dbReference>
<evidence type="ECO:0000259" key="1">
    <source>
        <dbReference type="Pfam" id="PF03205"/>
    </source>
</evidence>
<dbReference type="PANTHER" id="PTHR40072:SF1">
    <property type="entry name" value="MOLYBDOPTERIN-GUANINE DINUCLEOTIDE BIOSYNTHESIS ADAPTER PROTEIN"/>
    <property type="match status" value="1"/>
</dbReference>
<dbReference type="Pfam" id="PF03205">
    <property type="entry name" value="MobB"/>
    <property type="match status" value="1"/>
</dbReference>
<evidence type="ECO:0000313" key="3">
    <source>
        <dbReference type="Proteomes" id="UP000198642"/>
    </source>
</evidence>
<dbReference type="GO" id="GO:0006777">
    <property type="term" value="P:Mo-molybdopterin cofactor biosynthetic process"/>
    <property type="evidence" value="ECO:0007669"/>
    <property type="project" value="InterPro"/>
</dbReference>
<name>A0A1I0W2B1_9BACI</name>
<dbReference type="Gene3D" id="3.40.50.300">
    <property type="entry name" value="P-loop containing nucleotide triphosphate hydrolases"/>
    <property type="match status" value="1"/>
</dbReference>
<dbReference type="InterPro" id="IPR027417">
    <property type="entry name" value="P-loop_NTPase"/>
</dbReference>
<keyword evidence="3" id="KW-1185">Reference proteome</keyword>
<evidence type="ECO:0000313" key="2">
    <source>
        <dbReference type="EMBL" id="SFA82243.1"/>
    </source>
</evidence>
<dbReference type="SUPFAM" id="SSF52540">
    <property type="entry name" value="P-loop containing nucleoside triphosphate hydrolases"/>
    <property type="match status" value="1"/>
</dbReference>
<dbReference type="OrthoDB" id="9786803at2"/>
<feature type="domain" description="Molybdopterin-guanine dinucleotide biosynthesis protein B (MobB)" evidence="1">
    <location>
        <begin position="4"/>
        <end position="132"/>
    </location>
</feature>
<reference evidence="2 3" key="1">
    <citation type="submission" date="2016-10" db="EMBL/GenBank/DDBJ databases">
        <authorList>
            <person name="de Groot N.N."/>
        </authorList>
    </citation>
    <scope>NUCLEOTIDE SEQUENCE [LARGE SCALE GENOMIC DNA]</scope>
    <source>
        <strain evidence="2 3">CGMCC 1.3702</strain>
    </source>
</reference>
<gene>
    <name evidence="2" type="ORF">SAMN04488072_102120</name>
</gene>
<protein>
    <submittedName>
        <fullName evidence="2">Molybdopterin-guanine dinucleotide biosynthesis protein B</fullName>
    </submittedName>
</protein>
<sequence length="168" mass="18830">MHIYQIIGYKRSGKTTVMNELIQYFSGEGLRVGSLKHHGHGGEPDMAGGTDSYQHHASGSVISGVQGAELTQLNLKMPVELHDLIQMYARFPLDLLLIEGYKMEVHPKIVLIKSEEDLSLLQQLSNIIAVGTWNMGLRKNWRYPVFDMNNLQNSIPALADDIRRDSVG</sequence>
<dbReference type="AlphaFoldDB" id="A0A1I0W2B1"/>
<accession>A0A1I0W2B1</accession>
<dbReference type="GO" id="GO:0005525">
    <property type="term" value="F:GTP binding"/>
    <property type="evidence" value="ECO:0007669"/>
    <property type="project" value="InterPro"/>
</dbReference>
<dbReference type="RefSeq" id="WP_090233560.1">
    <property type="nucleotide sequence ID" value="NZ_FOJW01000002.1"/>
</dbReference>
<dbReference type="NCBIfam" id="TIGR00176">
    <property type="entry name" value="mobB"/>
    <property type="match status" value="1"/>
</dbReference>
<dbReference type="InterPro" id="IPR004435">
    <property type="entry name" value="MobB_dom"/>
</dbReference>
<dbReference type="InterPro" id="IPR052539">
    <property type="entry name" value="MGD_biosynthesis_adapter"/>
</dbReference>
<dbReference type="PANTHER" id="PTHR40072">
    <property type="entry name" value="MOLYBDOPTERIN-GUANINE DINUCLEOTIDE BIOSYNTHESIS ADAPTER PROTEIN-RELATED"/>
    <property type="match status" value="1"/>
</dbReference>
<dbReference type="EMBL" id="FOJW01000002">
    <property type="protein sequence ID" value="SFA82243.1"/>
    <property type="molecule type" value="Genomic_DNA"/>
</dbReference>
<dbReference type="STRING" id="237679.SAMN04488072_102120"/>